<keyword evidence="4 9" id="KW-0560">Oxidoreductase</keyword>
<keyword evidence="10" id="KW-1185">Reference proteome</keyword>
<comment type="caution">
    <text evidence="9">The sequence shown here is derived from an EMBL/GenBank/DDBJ whole genome shotgun (WGS) entry which is preliminary data.</text>
</comment>
<dbReference type="AlphaFoldDB" id="A0A422MX37"/>
<comment type="cofactor">
    <cofactor evidence="1">
        <name>FAD</name>
        <dbReference type="ChEBI" id="CHEBI:57692"/>
    </cofactor>
</comment>
<evidence type="ECO:0000313" key="9">
    <source>
        <dbReference type="EMBL" id="RNE97760.1"/>
    </source>
</evidence>
<dbReference type="SUPFAM" id="SSF56425">
    <property type="entry name" value="Succinate dehydrogenase/fumarate reductase flavoprotein, catalytic domain"/>
    <property type="match status" value="1"/>
</dbReference>
<evidence type="ECO:0000256" key="6">
    <source>
        <dbReference type="ARBA" id="ARBA00067004"/>
    </source>
</evidence>
<gene>
    <name evidence="9" type="ORF">TraAM80_09167</name>
</gene>
<dbReference type="VEuPathDB" id="TriTrypDB:TRSC58_04930"/>
<dbReference type="FunFam" id="3.90.700.10:FF:000007">
    <property type="entry name" value="NADH-dependent fumarate reductase"/>
    <property type="match status" value="1"/>
</dbReference>
<evidence type="ECO:0000256" key="1">
    <source>
        <dbReference type="ARBA" id="ARBA00001974"/>
    </source>
</evidence>
<keyword evidence="3" id="KW-0274">FAD</keyword>
<reference evidence="9 10" key="1">
    <citation type="journal article" date="2018" name="BMC Genomics">
        <title>Genomic comparison of Trypanosoma conorhini and Trypanosoma rangeli to Trypanosoma cruzi strains of high and low virulence.</title>
        <authorList>
            <person name="Bradwell K.R."/>
            <person name="Koparde V.N."/>
            <person name="Matveyev A.V."/>
            <person name="Serrano M.G."/>
            <person name="Alves J.M."/>
            <person name="Parikh H."/>
            <person name="Huang B."/>
            <person name="Lee V."/>
            <person name="Espinosa-Alvarez O."/>
            <person name="Ortiz P.A."/>
            <person name="Costa-Martins A.G."/>
            <person name="Teixeira M.M."/>
            <person name="Buck G.A."/>
        </authorList>
    </citation>
    <scope>NUCLEOTIDE SEQUENCE [LARGE SCALE GENOMIC DNA]</scope>
    <source>
        <strain evidence="9 10">AM80</strain>
    </source>
</reference>
<feature type="domain" description="FAD-dependent oxidoreductase 2 FAD-binding" evidence="8">
    <location>
        <begin position="26"/>
        <end position="495"/>
    </location>
</feature>
<dbReference type="InterPro" id="IPR036188">
    <property type="entry name" value="FAD/NAD-bd_sf"/>
</dbReference>
<sequence>MTEETNENHPRDVFHDMVEMPQQPIVVVVGGGLAGLSATIEAAACGGQVILLEKESKLGGNSAKATSGINGWGTRAQALQDVHDGGKYFERDTHKSALGGTTDPGLVRTLSVKSGDAISWLSSLGIPLTVLSQLGGHSRKRTHRAPDKADGTPVPIGFTIMRTLEHHIRTKLADHVTIMENTTVTALLNRSKIRPDGVKQTKVYGVEIVQSDGEKSRILADAVILATGGFSNDKTPNSLLREFAPQLSGFPTTNGPWATGDGVKLARRLGATLVDMDKVQLHPTGLIDPKDPANTTKYLGPEALRGSGGVLLNKRGERFINELELRSVVSKAIIDQGDEYPGSNGSKFAFCVLNDAAVKLFGVNAHAFYWKRVGLFEKVDTLEDLAALIKCPVENVRQTLEEYERLSKANRQCPKTRKNVYPCVVGPQGPFYVAFVTPSIHYTMGGCLISPSAEIQMEGSQSSFFGRRRSVLGLFGAGEVTGGVHGKNRLGGNSLLECVVFGRIAGDRAAHVVEKDPICLRRDKWSQLRLRNVEEDESGFLWFYFDLPSSLQVSGLAPLQAVALRAHGSTKRVEAYTPFTLPDDAGVVGVVLNPWLIENSSSWLATLRQGDAVEATAAEPVESHVTTLLKATNKVVIATSRGIAPMLQILRTATERH</sequence>
<name>A0A422MX37_TRYRA</name>
<dbReference type="GO" id="GO:0016156">
    <property type="term" value="F:fumarate reductase (NADH) activity"/>
    <property type="evidence" value="ECO:0007669"/>
    <property type="project" value="UniProtKB-EC"/>
</dbReference>
<dbReference type="SUPFAM" id="SSF63380">
    <property type="entry name" value="Riboflavin synthase domain-like"/>
    <property type="match status" value="1"/>
</dbReference>
<evidence type="ECO:0000259" key="8">
    <source>
        <dbReference type="Pfam" id="PF00890"/>
    </source>
</evidence>
<evidence type="ECO:0000256" key="7">
    <source>
        <dbReference type="ARBA" id="ARBA00077246"/>
    </source>
</evidence>
<accession>A0A422MX37</accession>
<evidence type="ECO:0000256" key="5">
    <source>
        <dbReference type="ARBA" id="ARBA00050832"/>
    </source>
</evidence>
<dbReference type="PANTHER" id="PTHR43400:SF7">
    <property type="entry name" value="FAD-DEPENDENT OXIDOREDUCTASE 2 FAD BINDING DOMAIN-CONTAINING PROTEIN"/>
    <property type="match status" value="1"/>
</dbReference>
<dbReference type="RefSeq" id="XP_029234291.1">
    <property type="nucleotide sequence ID" value="XM_029385867.1"/>
</dbReference>
<evidence type="ECO:0000256" key="4">
    <source>
        <dbReference type="ARBA" id="ARBA00023002"/>
    </source>
</evidence>
<dbReference type="InterPro" id="IPR017938">
    <property type="entry name" value="Riboflavin_synthase-like_b-brl"/>
</dbReference>
<dbReference type="InterPro" id="IPR027477">
    <property type="entry name" value="Succ_DH/fumarate_Rdtase_cat_sf"/>
</dbReference>
<dbReference type="Pfam" id="PF00890">
    <property type="entry name" value="FAD_binding_2"/>
    <property type="match status" value="1"/>
</dbReference>
<dbReference type="NCBIfam" id="TIGR01813">
    <property type="entry name" value="flavo_cyto_c"/>
    <property type="match status" value="1"/>
</dbReference>
<keyword evidence="2" id="KW-0285">Flavoprotein</keyword>
<organism evidence="9 10">
    <name type="scientific">Trypanosoma rangeli</name>
    <dbReference type="NCBI Taxonomy" id="5698"/>
    <lineage>
        <taxon>Eukaryota</taxon>
        <taxon>Discoba</taxon>
        <taxon>Euglenozoa</taxon>
        <taxon>Kinetoplastea</taxon>
        <taxon>Metakinetoplastina</taxon>
        <taxon>Trypanosomatida</taxon>
        <taxon>Trypanosomatidae</taxon>
        <taxon>Trypanosoma</taxon>
        <taxon>Herpetosoma</taxon>
    </lineage>
</organism>
<dbReference type="GO" id="GO:0010181">
    <property type="term" value="F:FMN binding"/>
    <property type="evidence" value="ECO:0007669"/>
    <property type="project" value="InterPro"/>
</dbReference>
<dbReference type="InterPro" id="IPR003953">
    <property type="entry name" value="FAD-dep_OxRdtase_2_FAD-bd"/>
</dbReference>
<feature type="non-terminal residue" evidence="9">
    <location>
        <position position="657"/>
    </location>
</feature>
<evidence type="ECO:0000256" key="2">
    <source>
        <dbReference type="ARBA" id="ARBA00022630"/>
    </source>
</evidence>
<dbReference type="GeneID" id="40333100"/>
<protein>
    <recommendedName>
        <fullName evidence="6">fumarate reductase (NADH)</fullName>
        <ecNumber evidence="6">1.3.1.6</ecNumber>
    </recommendedName>
    <alternativeName>
        <fullName evidence="7">NADH-dependent fumarate reductase</fullName>
    </alternativeName>
</protein>
<evidence type="ECO:0000313" key="10">
    <source>
        <dbReference type="Proteomes" id="UP000283634"/>
    </source>
</evidence>
<dbReference type="Gene3D" id="2.40.30.10">
    <property type="entry name" value="Translation factors"/>
    <property type="match status" value="1"/>
</dbReference>
<dbReference type="InterPro" id="IPR010960">
    <property type="entry name" value="Flavocytochrome_c"/>
</dbReference>
<dbReference type="EC" id="1.3.1.6" evidence="6"/>
<dbReference type="OMA" id="EDLWVVV"/>
<proteinExistence type="predicted"/>
<dbReference type="OrthoDB" id="10252157at2759"/>
<dbReference type="PANTHER" id="PTHR43400">
    <property type="entry name" value="FUMARATE REDUCTASE"/>
    <property type="match status" value="1"/>
</dbReference>
<dbReference type="Gene3D" id="3.50.50.60">
    <property type="entry name" value="FAD/NAD(P)-binding domain"/>
    <property type="match status" value="1"/>
</dbReference>
<dbReference type="EMBL" id="MKGL01000527">
    <property type="protein sequence ID" value="RNE97760.1"/>
    <property type="molecule type" value="Genomic_DNA"/>
</dbReference>
<evidence type="ECO:0000256" key="3">
    <source>
        <dbReference type="ARBA" id="ARBA00022827"/>
    </source>
</evidence>
<dbReference type="SUPFAM" id="SSF51905">
    <property type="entry name" value="FAD/NAD(P)-binding domain"/>
    <property type="match status" value="1"/>
</dbReference>
<dbReference type="InterPro" id="IPR050315">
    <property type="entry name" value="FAD-oxidoreductase_2"/>
</dbReference>
<dbReference type="Proteomes" id="UP000283634">
    <property type="component" value="Unassembled WGS sequence"/>
</dbReference>
<comment type="catalytic activity">
    <reaction evidence="5">
        <text>succinate + NAD(+) = fumarate + NADH + H(+)</text>
        <dbReference type="Rhea" id="RHEA:18281"/>
        <dbReference type="ChEBI" id="CHEBI:15378"/>
        <dbReference type="ChEBI" id="CHEBI:29806"/>
        <dbReference type="ChEBI" id="CHEBI:30031"/>
        <dbReference type="ChEBI" id="CHEBI:57540"/>
        <dbReference type="ChEBI" id="CHEBI:57945"/>
        <dbReference type="EC" id="1.3.1.6"/>
    </reaction>
</comment>
<dbReference type="Gene3D" id="3.90.700.10">
    <property type="entry name" value="Succinate dehydrogenase/fumarate reductase flavoprotein, catalytic domain"/>
    <property type="match status" value="1"/>
</dbReference>